<protein>
    <submittedName>
        <fullName evidence="3">DUF2202 domain-containing protein</fullName>
    </submittedName>
</protein>
<feature type="region of interest" description="Disordered" evidence="1">
    <location>
        <begin position="224"/>
        <end position="296"/>
    </location>
</feature>
<comment type="caution">
    <text evidence="3">The sequence shown here is derived from an EMBL/GenBank/DDBJ whole genome shotgun (WGS) entry which is preliminary data.</text>
</comment>
<feature type="compositionally biased region" description="Polar residues" evidence="1">
    <location>
        <begin position="245"/>
        <end position="264"/>
    </location>
</feature>
<dbReference type="EMBL" id="JAPOHD010000060">
    <property type="protein sequence ID" value="MCY1722595.1"/>
    <property type="molecule type" value="Genomic_DNA"/>
</dbReference>
<dbReference type="SUPFAM" id="SSF47240">
    <property type="entry name" value="Ferritin-like"/>
    <property type="match status" value="1"/>
</dbReference>
<dbReference type="InterPro" id="IPR019243">
    <property type="entry name" value="DUF2202"/>
</dbReference>
<dbReference type="Proteomes" id="UP001145087">
    <property type="component" value="Unassembled WGS sequence"/>
</dbReference>
<gene>
    <name evidence="3" type="ORF">OU798_19755</name>
</gene>
<evidence type="ECO:0000313" key="4">
    <source>
        <dbReference type="Proteomes" id="UP001145087"/>
    </source>
</evidence>
<dbReference type="PROSITE" id="PS51257">
    <property type="entry name" value="PROKAR_LIPOPROTEIN"/>
    <property type="match status" value="1"/>
</dbReference>
<feature type="compositionally biased region" description="Low complexity" evidence="1">
    <location>
        <begin position="231"/>
        <end position="243"/>
    </location>
</feature>
<dbReference type="CDD" id="cd01048">
    <property type="entry name" value="Ferritin_like_AB2"/>
    <property type="match status" value="1"/>
</dbReference>
<evidence type="ECO:0000256" key="1">
    <source>
        <dbReference type="SAM" id="MobiDB-lite"/>
    </source>
</evidence>
<dbReference type="AlphaFoldDB" id="A0A9X3J9B3"/>
<dbReference type="InterPro" id="IPR012347">
    <property type="entry name" value="Ferritin-like"/>
</dbReference>
<accession>A0A9X3J9B3</accession>
<dbReference type="RefSeq" id="WP_343334920.1">
    <property type="nucleotide sequence ID" value="NZ_JAPOHD010000060.1"/>
</dbReference>
<reference evidence="3" key="1">
    <citation type="submission" date="2022-11" db="EMBL/GenBank/DDBJ databases">
        <title>Marilongibacter aestuarii gen. nov., sp. nov., isolated from tidal flat sediment.</title>
        <authorList>
            <person name="Jiayan W."/>
        </authorList>
    </citation>
    <scope>NUCLEOTIDE SEQUENCE</scope>
    <source>
        <strain evidence="3">Z1-6</strain>
    </source>
</reference>
<proteinExistence type="predicted"/>
<dbReference type="Pfam" id="PF09968">
    <property type="entry name" value="DUF2202"/>
    <property type="match status" value="1"/>
</dbReference>
<dbReference type="InterPro" id="IPR009078">
    <property type="entry name" value="Ferritin-like_SF"/>
</dbReference>
<organism evidence="3 4">
    <name type="scientific">Draconibacterium aestuarii</name>
    <dbReference type="NCBI Taxonomy" id="2998507"/>
    <lineage>
        <taxon>Bacteria</taxon>
        <taxon>Pseudomonadati</taxon>
        <taxon>Bacteroidota</taxon>
        <taxon>Bacteroidia</taxon>
        <taxon>Marinilabiliales</taxon>
        <taxon>Prolixibacteraceae</taxon>
        <taxon>Draconibacterium</taxon>
    </lineage>
</organism>
<name>A0A9X3J9B3_9BACT</name>
<feature type="compositionally biased region" description="Gly residues" evidence="1">
    <location>
        <begin position="285"/>
        <end position="296"/>
    </location>
</feature>
<evidence type="ECO:0000313" key="3">
    <source>
        <dbReference type="EMBL" id="MCY1722595.1"/>
    </source>
</evidence>
<feature type="compositionally biased region" description="Low complexity" evidence="1">
    <location>
        <begin position="275"/>
        <end position="284"/>
    </location>
</feature>
<sequence>METRKLTNILVVAGLALLFAACSETERVDESLAMADKSAEWAIVAGDSCTYDGVLTEAEAEGLVKMLEEEKLARDVYLYFYATYSEPIFQNIANSELAHVNAVLNLLEGYEEEYPELGDEGEFNDPDFTALYASLIEQGEESLEAALKVGATIEDLDIADLMNLLDEVENADVIRVYGNLLAGSENHMRAFINVLAGLGITDFEPTYISAETFEAILAGSSGRNGNGQGNSNGKNGSNNAGTGTCDGTQSGAQNAGQNGSSNSGDGTGVCDGTQTNSGTSNGKQGTNGNGNSNGRG</sequence>
<dbReference type="Gene3D" id="1.20.1260.10">
    <property type="match status" value="1"/>
</dbReference>
<evidence type="ECO:0000259" key="2">
    <source>
        <dbReference type="Pfam" id="PF09968"/>
    </source>
</evidence>
<keyword evidence="4" id="KW-1185">Reference proteome</keyword>
<feature type="domain" description="DUF2202" evidence="2">
    <location>
        <begin position="59"/>
        <end position="218"/>
    </location>
</feature>